<protein>
    <recommendedName>
        <fullName evidence="1">B30.2/SPRY domain-containing protein</fullName>
    </recommendedName>
</protein>
<dbReference type="InterPro" id="IPR043136">
    <property type="entry name" value="B30.2/SPRY_sf"/>
</dbReference>
<dbReference type="InterPro" id="IPR013320">
    <property type="entry name" value="ConA-like_dom_sf"/>
</dbReference>
<dbReference type="PANTHER" id="PTHR12245:SF16">
    <property type="entry name" value="SPRY DOMAIN-CONTAINING SOCS BOX PROTEIN 3-LIKE"/>
    <property type="match status" value="1"/>
</dbReference>
<accession>A0ABN9KSL4</accession>
<organism evidence="2 3">
    <name type="scientific">Ranitomeya imitator</name>
    <name type="common">mimic poison frog</name>
    <dbReference type="NCBI Taxonomy" id="111125"/>
    <lineage>
        <taxon>Eukaryota</taxon>
        <taxon>Metazoa</taxon>
        <taxon>Chordata</taxon>
        <taxon>Craniata</taxon>
        <taxon>Vertebrata</taxon>
        <taxon>Euteleostomi</taxon>
        <taxon>Amphibia</taxon>
        <taxon>Batrachia</taxon>
        <taxon>Anura</taxon>
        <taxon>Neobatrachia</taxon>
        <taxon>Hyloidea</taxon>
        <taxon>Dendrobatidae</taxon>
        <taxon>Dendrobatinae</taxon>
        <taxon>Ranitomeya</taxon>
    </lineage>
</organism>
<feature type="domain" description="B30.2/SPRY" evidence="1">
    <location>
        <begin position="10"/>
        <end position="205"/>
    </location>
</feature>
<dbReference type="InterPro" id="IPR035754">
    <property type="entry name" value="SPRY_SPSB3"/>
</dbReference>
<proteinExistence type="predicted"/>
<dbReference type="PANTHER" id="PTHR12245">
    <property type="entry name" value="SPRY DOMAIN CONTAINING SOCS BOX PROTEIN"/>
    <property type="match status" value="1"/>
</dbReference>
<evidence type="ECO:0000313" key="3">
    <source>
        <dbReference type="Proteomes" id="UP001176940"/>
    </source>
</evidence>
<dbReference type="InterPro" id="IPR001870">
    <property type="entry name" value="B30.2/SPRY"/>
</dbReference>
<gene>
    <name evidence="2" type="ORF">RIMI_LOCUS387930</name>
</gene>
<dbReference type="CDD" id="cd12876">
    <property type="entry name" value="SPRY_SOCS3"/>
    <property type="match status" value="1"/>
</dbReference>
<comment type="caution">
    <text evidence="2">The sequence shown here is derived from an EMBL/GenBank/DDBJ whole genome shotgun (WGS) entry which is preliminary data.</text>
</comment>
<dbReference type="Pfam" id="PF00622">
    <property type="entry name" value="SPRY"/>
    <property type="match status" value="1"/>
</dbReference>
<dbReference type="Gene3D" id="2.60.120.920">
    <property type="match status" value="1"/>
</dbReference>
<dbReference type="SMART" id="SM00449">
    <property type="entry name" value="SPRY"/>
    <property type="match status" value="1"/>
</dbReference>
<evidence type="ECO:0000259" key="1">
    <source>
        <dbReference type="PROSITE" id="PS50188"/>
    </source>
</evidence>
<dbReference type="InterPro" id="IPR050672">
    <property type="entry name" value="FBXO45-Fsn/SPSB_families"/>
</dbReference>
<dbReference type="SUPFAM" id="SSF49899">
    <property type="entry name" value="Concanavalin A-like lectins/glucanases"/>
    <property type="match status" value="1"/>
</dbReference>
<keyword evidence="3" id="KW-1185">Reference proteome</keyword>
<dbReference type="EMBL" id="CAUEEQ010000447">
    <property type="protein sequence ID" value="CAJ0916941.1"/>
    <property type="molecule type" value="Genomic_DNA"/>
</dbReference>
<sequence length="244" mass="27095">MRGDRGRQHTDTRARPVMPPMPCGFVKENWLWDANDLCPSVELSHGRKEVYFHTDPVSESGGTAGVRGDAGFLRGEHFWEIEFLEPPSGLSVMVGVGTSRAALCASSFQYINLLGLDADSWGLSYKGNIWHGGSSRQYTEPFYEEGTLIGLHLNMEDGTLTFYKDRQSLGVAFTGLHQVQLPLFPMASSTSPGTELALGLRCCTLPSLEERCLSTLARNLTRKDCADLLPLPEVVRWKLKSWKN</sequence>
<evidence type="ECO:0000313" key="2">
    <source>
        <dbReference type="EMBL" id="CAJ0916941.1"/>
    </source>
</evidence>
<dbReference type="InterPro" id="IPR003877">
    <property type="entry name" value="SPRY_dom"/>
</dbReference>
<reference evidence="2" key="1">
    <citation type="submission" date="2023-07" db="EMBL/GenBank/DDBJ databases">
        <authorList>
            <person name="Stuckert A."/>
        </authorList>
    </citation>
    <scope>NUCLEOTIDE SEQUENCE</scope>
</reference>
<name>A0ABN9KSL4_9NEOB</name>
<dbReference type="Proteomes" id="UP001176940">
    <property type="component" value="Unassembled WGS sequence"/>
</dbReference>
<dbReference type="PROSITE" id="PS50188">
    <property type="entry name" value="B302_SPRY"/>
    <property type="match status" value="1"/>
</dbReference>